<keyword evidence="3" id="KW-1185">Reference proteome</keyword>
<dbReference type="Proteomes" id="UP000515156">
    <property type="component" value="Chromosome 3"/>
</dbReference>
<evidence type="ECO:0000313" key="4">
    <source>
        <dbReference type="RefSeq" id="XP_030051167.1"/>
    </source>
</evidence>
<sequence length="215" mass="23905">MHVWWGLFLGSLLLLQLAADGDISCAPTRTVNGQIGEIHFGINSPLSLFSLYFYPKNQKTRSLVLTVDAEGNKAYHNEEFRDRFGFDRWSVSMWKLRTSDAGIYQVIDYEKLCVAAWILTIPDAISPPHGSNSTTVSPILDSTKVQDSLDAGDSSLGARNVVMRIVDVLGAFFFLLLSVVVSLWCLIKKQQNFRAAGNTSALYQNGVREEVQLSI</sequence>
<name>A0A6P7X6D7_9AMPH</name>
<dbReference type="InParanoid" id="A0A6P7X6D7"/>
<accession>A0A6P7X6D7</accession>
<dbReference type="GeneID" id="115464927"/>
<proteinExistence type="predicted"/>
<keyword evidence="1" id="KW-1133">Transmembrane helix</keyword>
<feature type="transmembrane region" description="Helical" evidence="1">
    <location>
        <begin position="168"/>
        <end position="187"/>
    </location>
</feature>
<feature type="chain" id="PRO_5028350876" evidence="2">
    <location>
        <begin position="22"/>
        <end position="215"/>
    </location>
</feature>
<evidence type="ECO:0000256" key="2">
    <source>
        <dbReference type="SAM" id="SignalP"/>
    </source>
</evidence>
<reference evidence="4" key="1">
    <citation type="submission" date="2025-08" db="UniProtKB">
        <authorList>
            <consortium name="RefSeq"/>
        </authorList>
    </citation>
    <scope>IDENTIFICATION</scope>
</reference>
<protein>
    <submittedName>
        <fullName evidence="4">Uncharacterized protein LOC115464927</fullName>
    </submittedName>
</protein>
<feature type="signal peptide" evidence="2">
    <location>
        <begin position="1"/>
        <end position="21"/>
    </location>
</feature>
<gene>
    <name evidence="4" type="primary">LOC115464927</name>
</gene>
<keyword evidence="1" id="KW-0812">Transmembrane</keyword>
<dbReference type="RefSeq" id="XP_030051167.1">
    <property type="nucleotide sequence ID" value="XM_030195307.1"/>
</dbReference>
<dbReference type="AlphaFoldDB" id="A0A6P7X6D7"/>
<keyword evidence="1" id="KW-0472">Membrane</keyword>
<organism evidence="3 4">
    <name type="scientific">Microcaecilia unicolor</name>
    <dbReference type="NCBI Taxonomy" id="1415580"/>
    <lineage>
        <taxon>Eukaryota</taxon>
        <taxon>Metazoa</taxon>
        <taxon>Chordata</taxon>
        <taxon>Craniata</taxon>
        <taxon>Vertebrata</taxon>
        <taxon>Euteleostomi</taxon>
        <taxon>Amphibia</taxon>
        <taxon>Gymnophiona</taxon>
        <taxon>Siphonopidae</taxon>
        <taxon>Microcaecilia</taxon>
    </lineage>
</organism>
<dbReference type="KEGG" id="muo:115464927"/>
<keyword evidence="2" id="KW-0732">Signal</keyword>
<evidence type="ECO:0000256" key="1">
    <source>
        <dbReference type="SAM" id="Phobius"/>
    </source>
</evidence>
<evidence type="ECO:0000313" key="3">
    <source>
        <dbReference type="Proteomes" id="UP000515156"/>
    </source>
</evidence>